<dbReference type="InterPro" id="IPR050974">
    <property type="entry name" value="Plant_ZF_CCCH"/>
</dbReference>
<dbReference type="SUPFAM" id="SSF90229">
    <property type="entry name" value="CCCH zinc finger"/>
    <property type="match status" value="5"/>
</dbReference>
<evidence type="ECO:0000256" key="5">
    <source>
        <dbReference type="PROSITE-ProRule" id="PRU00723"/>
    </source>
</evidence>
<feature type="compositionally biased region" description="Polar residues" evidence="6">
    <location>
        <begin position="267"/>
        <end position="281"/>
    </location>
</feature>
<feature type="domain" description="C3H1-type" evidence="7">
    <location>
        <begin position="315"/>
        <end position="343"/>
    </location>
</feature>
<feature type="zinc finger region" description="C3H1-type" evidence="5">
    <location>
        <begin position="106"/>
        <end position="134"/>
    </location>
</feature>
<evidence type="ECO:0000256" key="1">
    <source>
        <dbReference type="ARBA" id="ARBA00022723"/>
    </source>
</evidence>
<reference evidence="9" key="1">
    <citation type="journal article" date="2016" name="Nature">
        <title>The genome of the seagrass Zostera marina reveals angiosperm adaptation to the sea.</title>
        <authorList>
            <person name="Olsen J.L."/>
            <person name="Rouze P."/>
            <person name="Verhelst B."/>
            <person name="Lin Y.-C."/>
            <person name="Bayer T."/>
            <person name="Collen J."/>
            <person name="Dattolo E."/>
            <person name="De Paoli E."/>
            <person name="Dittami S."/>
            <person name="Maumus F."/>
            <person name="Michel G."/>
            <person name="Kersting A."/>
            <person name="Lauritano C."/>
            <person name="Lohaus R."/>
            <person name="Toepel M."/>
            <person name="Tonon T."/>
            <person name="Vanneste K."/>
            <person name="Amirebrahimi M."/>
            <person name="Brakel J."/>
            <person name="Bostroem C."/>
            <person name="Chovatia M."/>
            <person name="Grimwood J."/>
            <person name="Jenkins J.W."/>
            <person name="Jueterbock A."/>
            <person name="Mraz A."/>
            <person name="Stam W.T."/>
            <person name="Tice H."/>
            <person name="Bornberg-Bauer E."/>
            <person name="Green P.J."/>
            <person name="Pearson G.A."/>
            <person name="Procaccini G."/>
            <person name="Duarte C.M."/>
            <person name="Schmutz J."/>
            <person name="Reusch T.B.H."/>
            <person name="Van de Peer Y."/>
        </authorList>
    </citation>
    <scope>NUCLEOTIDE SEQUENCE [LARGE SCALE GENOMIC DNA]</scope>
    <source>
        <strain evidence="9">cv. Finnish</strain>
    </source>
</reference>
<feature type="zinc finger region" description="C3H1-type" evidence="5">
    <location>
        <begin position="61"/>
        <end position="89"/>
    </location>
</feature>
<evidence type="ECO:0000256" key="3">
    <source>
        <dbReference type="ARBA" id="ARBA00022833"/>
    </source>
</evidence>
<keyword evidence="9" id="KW-1185">Reference proteome</keyword>
<feature type="domain" description="C3H1-type" evidence="7">
    <location>
        <begin position="61"/>
        <end position="89"/>
    </location>
</feature>
<feature type="region of interest" description="Disordered" evidence="6">
    <location>
        <begin position="424"/>
        <end position="455"/>
    </location>
</feature>
<dbReference type="PANTHER" id="PTHR12506">
    <property type="entry name" value="PROTEIN PHOSPHATASE RELATED"/>
    <property type="match status" value="1"/>
</dbReference>
<evidence type="ECO:0000256" key="6">
    <source>
        <dbReference type="SAM" id="MobiDB-lite"/>
    </source>
</evidence>
<dbReference type="OMA" id="TNEAECA"/>
<feature type="region of interest" description="Disordered" evidence="6">
    <location>
        <begin position="252"/>
        <end position="287"/>
    </location>
</feature>
<feature type="zinc finger region" description="C3H1-type" evidence="5">
    <location>
        <begin position="361"/>
        <end position="389"/>
    </location>
</feature>
<dbReference type="InterPro" id="IPR036855">
    <property type="entry name" value="Znf_CCCH_sf"/>
</dbReference>
<feature type="zinc finger region" description="C3H1-type" evidence="5">
    <location>
        <begin position="153"/>
        <end position="181"/>
    </location>
</feature>
<feature type="compositionally biased region" description="Low complexity" evidence="6">
    <location>
        <begin position="256"/>
        <end position="266"/>
    </location>
</feature>
<comment type="caution">
    <text evidence="8">The sequence shown here is derived from an EMBL/GenBank/DDBJ whole genome shotgun (WGS) entry which is preliminary data.</text>
</comment>
<evidence type="ECO:0000256" key="4">
    <source>
        <dbReference type="ARBA" id="ARBA00023125"/>
    </source>
</evidence>
<proteinExistence type="predicted"/>
<dbReference type="EMBL" id="LFYR01000863">
    <property type="protein sequence ID" value="KMZ68159.1"/>
    <property type="molecule type" value="Genomic_DNA"/>
</dbReference>
<dbReference type="AlphaFoldDB" id="A0A0K9PGR2"/>
<evidence type="ECO:0000313" key="8">
    <source>
        <dbReference type="EMBL" id="KMZ68159.1"/>
    </source>
</evidence>
<evidence type="ECO:0000256" key="2">
    <source>
        <dbReference type="ARBA" id="ARBA00022771"/>
    </source>
</evidence>
<keyword evidence="2 5" id="KW-0863">Zinc-finger</keyword>
<sequence>MGYDTSVQNIYGGNGASASSALTEGGGFYYSLNRDIDEEMMWQMNLRMNEEVMEGGPYPERLGQPDCAYYMRTGLCRFGMTCRYNHPPNRKLAVVAATMRGGYPERIGQPECEYYLKTGTCKFGATCKFHHPREKAGIAGRGAQLNELGYPMRMNEVECAYYLRTGQCKFGSTCKFHHPEPSNMVRPLHSSIYPTVHSPSTAQQSYPGALTNWPVARASFIPSPRWQGISNYAQMILPQELVQVPGWNPYTGQLGSASPSPSQQQARGNAQYYSSPRQGEMSTAGAPPGSFSSYHIGSVPSGVYGLQRDNVFPERPNEPECQFYMKTGDCKFGPVCRFHHPRERTISIPDCMLSSLGLPLRPGEPVCVFYSRYGICKFGINCKFDHPTTVFPYGGAPSYSTDVPIQNFVGSSSLEPVTLTLPLPQGPVDAVETNNKPRRLSSQLTAGDEKPEPKG</sequence>
<protein>
    <submittedName>
        <fullName evidence="8">Zinc finger CCCH domain-containing protein 63</fullName>
    </submittedName>
</protein>
<keyword evidence="1 5" id="KW-0479">Metal-binding</keyword>
<feature type="domain" description="C3H1-type" evidence="7">
    <location>
        <begin position="361"/>
        <end position="389"/>
    </location>
</feature>
<dbReference type="GO" id="GO:0003677">
    <property type="term" value="F:DNA binding"/>
    <property type="evidence" value="ECO:0007669"/>
    <property type="project" value="UniProtKB-KW"/>
</dbReference>
<dbReference type="Proteomes" id="UP000036987">
    <property type="component" value="Unassembled WGS sequence"/>
</dbReference>
<dbReference type="GO" id="GO:0003729">
    <property type="term" value="F:mRNA binding"/>
    <property type="evidence" value="ECO:0000318"/>
    <property type="project" value="GO_Central"/>
</dbReference>
<feature type="domain" description="C3H1-type" evidence="7">
    <location>
        <begin position="153"/>
        <end position="181"/>
    </location>
</feature>
<accession>A0A0K9PGR2</accession>
<dbReference type="Pfam" id="PF00642">
    <property type="entry name" value="zf-CCCH"/>
    <property type="match status" value="5"/>
</dbReference>
<keyword evidence="4" id="KW-0238">DNA-binding</keyword>
<dbReference type="PANTHER" id="PTHR12506:SF18">
    <property type="entry name" value="ZINC FINGER CCCH DOMAIN-CONTAINING PROTEIN 33-RELATED"/>
    <property type="match status" value="1"/>
</dbReference>
<dbReference type="OrthoDB" id="411372at2759"/>
<keyword evidence="3 5" id="KW-0862">Zinc</keyword>
<dbReference type="InterPro" id="IPR000571">
    <property type="entry name" value="Znf_CCCH"/>
</dbReference>
<name>A0A0K9PGR2_ZOSMR</name>
<organism evidence="8 9">
    <name type="scientific">Zostera marina</name>
    <name type="common">Eelgrass</name>
    <dbReference type="NCBI Taxonomy" id="29655"/>
    <lineage>
        <taxon>Eukaryota</taxon>
        <taxon>Viridiplantae</taxon>
        <taxon>Streptophyta</taxon>
        <taxon>Embryophyta</taxon>
        <taxon>Tracheophyta</taxon>
        <taxon>Spermatophyta</taxon>
        <taxon>Magnoliopsida</taxon>
        <taxon>Liliopsida</taxon>
        <taxon>Zosteraceae</taxon>
        <taxon>Zostera</taxon>
    </lineage>
</organism>
<evidence type="ECO:0000259" key="7">
    <source>
        <dbReference type="PROSITE" id="PS50103"/>
    </source>
</evidence>
<feature type="domain" description="C3H1-type" evidence="7">
    <location>
        <begin position="106"/>
        <end position="134"/>
    </location>
</feature>
<dbReference type="GO" id="GO:0008270">
    <property type="term" value="F:zinc ion binding"/>
    <property type="evidence" value="ECO:0007669"/>
    <property type="project" value="UniProtKB-KW"/>
</dbReference>
<feature type="zinc finger region" description="C3H1-type" evidence="5">
    <location>
        <begin position="315"/>
        <end position="343"/>
    </location>
</feature>
<dbReference type="STRING" id="29655.A0A0K9PGR2"/>
<gene>
    <name evidence="8" type="ORF">ZOSMA_249G00200</name>
</gene>
<dbReference type="PROSITE" id="PS50103">
    <property type="entry name" value="ZF_C3H1"/>
    <property type="match status" value="5"/>
</dbReference>
<dbReference type="SMART" id="SM00356">
    <property type="entry name" value="ZnF_C3H1"/>
    <property type="match status" value="5"/>
</dbReference>
<evidence type="ECO:0000313" key="9">
    <source>
        <dbReference type="Proteomes" id="UP000036987"/>
    </source>
</evidence>
<dbReference type="Gene3D" id="2.30.30.1190">
    <property type="match status" value="1"/>
</dbReference>
<dbReference type="Gene3D" id="4.10.1000.10">
    <property type="entry name" value="Zinc finger, CCCH-type"/>
    <property type="match status" value="2"/>
</dbReference>